<keyword evidence="7 14" id="KW-0418">Kinase</keyword>
<dbReference type="InterPro" id="IPR003661">
    <property type="entry name" value="HisK_dim/P_dom"/>
</dbReference>
<dbReference type="PROSITE" id="PS50109">
    <property type="entry name" value="HIS_KIN"/>
    <property type="match status" value="1"/>
</dbReference>
<evidence type="ECO:0000259" key="13">
    <source>
        <dbReference type="PROSITE" id="PS50885"/>
    </source>
</evidence>
<organism evidence="14 15">
    <name type="scientific">Clostridium faecium</name>
    <dbReference type="NCBI Taxonomy" id="2762223"/>
    <lineage>
        <taxon>Bacteria</taxon>
        <taxon>Bacillati</taxon>
        <taxon>Bacillota</taxon>
        <taxon>Clostridia</taxon>
        <taxon>Eubacteriales</taxon>
        <taxon>Clostridiaceae</taxon>
        <taxon>Clostridium</taxon>
    </lineage>
</organism>
<comment type="catalytic activity">
    <reaction evidence="1">
        <text>ATP + protein L-histidine = ADP + protein N-phospho-L-histidine.</text>
        <dbReference type="EC" id="2.7.13.3"/>
    </reaction>
</comment>
<sequence length="432" mass="50212">MKLKYKFLIGFLAVFSIAFYILNFFISKNIEKNNKVVLSKEMRTLYQNSQSYITQYFVLNSIEISEKGFKDNTTDIIVELSDKNNCNVSLYDKDGNILNSSYGGEDVTVFPNFKEDVILGSNEDLNMAKQDKLSFLVNNIENKTIVNLSYPLYINKSFLGIVRFSKDYTYLYEGNNNLLNIVRIIVVITFIIIFIFSYLLSFKITNPIMKLSEASREVAKGNYDVEILIKSQDEIGKLSEDFINMKKKIKNQIETLKEIQVYRKKFFDNVTHELKTPLTTISGYAEILSEDEFNDEEFSKKAIKHIKDESSRLEKMVIELLEISKLDSFNHKKIEVERFDFSKLLEGLCYHMSFKANKYNMDIEDHVQDNIYIYGDENKLKQVIINLLDNSIKYGKSNSTIKVKANIMEDYCEIDIKNKLTNMKKKKMGVGG</sequence>
<dbReference type="InterPro" id="IPR008358">
    <property type="entry name" value="Sig_transdc_His_kin/Pase_MprB"/>
</dbReference>
<keyword evidence="10 11" id="KW-0472">Membrane</keyword>
<dbReference type="PRINTS" id="PR01780">
    <property type="entry name" value="LANTIREGPROT"/>
</dbReference>
<evidence type="ECO:0000256" key="10">
    <source>
        <dbReference type="ARBA" id="ARBA00023136"/>
    </source>
</evidence>
<dbReference type="RefSeq" id="WP_191741495.1">
    <property type="nucleotide sequence ID" value="NZ_JACSQB010000153.1"/>
</dbReference>
<evidence type="ECO:0000256" key="1">
    <source>
        <dbReference type="ARBA" id="ARBA00000085"/>
    </source>
</evidence>
<comment type="caution">
    <text evidence="14">The sequence shown here is derived from an EMBL/GenBank/DDBJ whole genome shotgun (WGS) entry which is preliminary data.</text>
</comment>
<dbReference type="PROSITE" id="PS50885">
    <property type="entry name" value="HAMP"/>
    <property type="match status" value="1"/>
</dbReference>
<dbReference type="SMART" id="SM00304">
    <property type="entry name" value="HAMP"/>
    <property type="match status" value="1"/>
</dbReference>
<evidence type="ECO:0000256" key="6">
    <source>
        <dbReference type="ARBA" id="ARBA00022692"/>
    </source>
</evidence>
<dbReference type="PANTHER" id="PTHR45528:SF10">
    <property type="entry name" value="METHYL-ACCEPTING CHEMOTAXIS PROTEIN"/>
    <property type="match status" value="1"/>
</dbReference>
<dbReference type="Pfam" id="PF00672">
    <property type="entry name" value="HAMP"/>
    <property type="match status" value="1"/>
</dbReference>
<evidence type="ECO:0000313" key="15">
    <source>
        <dbReference type="Proteomes" id="UP000627166"/>
    </source>
</evidence>
<protein>
    <recommendedName>
        <fullName evidence="3">histidine kinase</fullName>
        <ecNumber evidence="3">2.7.13.3</ecNumber>
    </recommendedName>
</protein>
<evidence type="ECO:0000256" key="2">
    <source>
        <dbReference type="ARBA" id="ARBA00004141"/>
    </source>
</evidence>
<dbReference type="PANTHER" id="PTHR45528">
    <property type="entry name" value="SENSOR HISTIDINE KINASE CPXA"/>
    <property type="match status" value="1"/>
</dbReference>
<evidence type="ECO:0000256" key="8">
    <source>
        <dbReference type="ARBA" id="ARBA00022989"/>
    </source>
</evidence>
<evidence type="ECO:0000256" key="5">
    <source>
        <dbReference type="ARBA" id="ARBA00022679"/>
    </source>
</evidence>
<dbReference type="SMART" id="SM00388">
    <property type="entry name" value="HisKA"/>
    <property type="match status" value="1"/>
</dbReference>
<comment type="subcellular location">
    <subcellularLocation>
        <location evidence="2">Membrane</location>
        <topology evidence="2">Multi-pass membrane protein</topology>
    </subcellularLocation>
</comment>
<evidence type="ECO:0000259" key="12">
    <source>
        <dbReference type="PROSITE" id="PS50109"/>
    </source>
</evidence>
<evidence type="ECO:0000313" key="14">
    <source>
        <dbReference type="EMBL" id="MBD8048548.1"/>
    </source>
</evidence>
<keyword evidence="9" id="KW-0902">Two-component regulatory system</keyword>
<dbReference type="Gene3D" id="1.10.287.130">
    <property type="match status" value="1"/>
</dbReference>
<dbReference type="EC" id="2.7.13.3" evidence="3"/>
<reference evidence="14 15" key="1">
    <citation type="submission" date="2020-08" db="EMBL/GenBank/DDBJ databases">
        <title>A Genomic Blueprint of the Chicken Gut Microbiome.</title>
        <authorList>
            <person name="Gilroy R."/>
            <person name="Ravi A."/>
            <person name="Getino M."/>
            <person name="Pursley I."/>
            <person name="Horton D.L."/>
            <person name="Alikhan N.-F."/>
            <person name="Baker D."/>
            <person name="Gharbi K."/>
            <person name="Hall N."/>
            <person name="Watson M."/>
            <person name="Adriaenssens E.M."/>
            <person name="Foster-Nyarko E."/>
            <person name="Jarju S."/>
            <person name="Secka A."/>
            <person name="Antonio M."/>
            <person name="Oren A."/>
            <person name="Chaudhuri R."/>
            <person name="La Ragione R.M."/>
            <person name="Hildebrand F."/>
            <person name="Pallen M.J."/>
        </authorList>
    </citation>
    <scope>NUCLEOTIDE SEQUENCE [LARGE SCALE GENOMIC DNA]</scope>
    <source>
        <strain evidence="14 15">N37</strain>
    </source>
</reference>
<gene>
    <name evidence="14" type="ORF">H9637_16180</name>
</gene>
<feature type="domain" description="HAMP" evidence="13">
    <location>
        <begin position="202"/>
        <end position="254"/>
    </location>
</feature>
<keyword evidence="6 11" id="KW-0812">Transmembrane</keyword>
<name>A0ABR8YX07_9CLOT</name>
<evidence type="ECO:0000256" key="11">
    <source>
        <dbReference type="SAM" id="Phobius"/>
    </source>
</evidence>
<dbReference type="CDD" id="cd06225">
    <property type="entry name" value="HAMP"/>
    <property type="match status" value="1"/>
</dbReference>
<keyword evidence="5" id="KW-0808">Transferase</keyword>
<dbReference type="Gene3D" id="6.10.340.10">
    <property type="match status" value="1"/>
</dbReference>
<dbReference type="InterPro" id="IPR050398">
    <property type="entry name" value="HssS/ArlS-like"/>
</dbReference>
<dbReference type="InterPro" id="IPR036097">
    <property type="entry name" value="HisK_dim/P_sf"/>
</dbReference>
<dbReference type="InterPro" id="IPR005467">
    <property type="entry name" value="His_kinase_dom"/>
</dbReference>
<keyword evidence="8 11" id="KW-1133">Transmembrane helix</keyword>
<feature type="transmembrane region" description="Helical" evidence="11">
    <location>
        <begin position="181"/>
        <end position="200"/>
    </location>
</feature>
<accession>A0ABR8YX07</accession>
<dbReference type="InterPro" id="IPR003660">
    <property type="entry name" value="HAMP_dom"/>
</dbReference>
<dbReference type="SUPFAM" id="SSF158472">
    <property type="entry name" value="HAMP domain-like"/>
    <property type="match status" value="1"/>
</dbReference>
<evidence type="ECO:0000256" key="7">
    <source>
        <dbReference type="ARBA" id="ARBA00022777"/>
    </source>
</evidence>
<keyword evidence="4" id="KW-0597">Phosphoprotein</keyword>
<dbReference type="EMBL" id="JACSQB010000153">
    <property type="protein sequence ID" value="MBD8048548.1"/>
    <property type="molecule type" value="Genomic_DNA"/>
</dbReference>
<evidence type="ECO:0000256" key="9">
    <source>
        <dbReference type="ARBA" id="ARBA00023012"/>
    </source>
</evidence>
<feature type="transmembrane region" description="Helical" evidence="11">
    <location>
        <begin position="7"/>
        <end position="26"/>
    </location>
</feature>
<keyword evidence="15" id="KW-1185">Reference proteome</keyword>
<dbReference type="SUPFAM" id="SSF55874">
    <property type="entry name" value="ATPase domain of HSP90 chaperone/DNA topoisomerase II/histidine kinase"/>
    <property type="match status" value="1"/>
</dbReference>
<dbReference type="CDD" id="cd00082">
    <property type="entry name" value="HisKA"/>
    <property type="match status" value="1"/>
</dbReference>
<evidence type="ECO:0000256" key="4">
    <source>
        <dbReference type="ARBA" id="ARBA00022553"/>
    </source>
</evidence>
<dbReference type="InterPro" id="IPR036890">
    <property type="entry name" value="HATPase_C_sf"/>
</dbReference>
<dbReference type="SUPFAM" id="SSF47384">
    <property type="entry name" value="Homodimeric domain of signal transducing histidine kinase"/>
    <property type="match status" value="1"/>
</dbReference>
<dbReference type="GO" id="GO:0016301">
    <property type="term" value="F:kinase activity"/>
    <property type="evidence" value="ECO:0007669"/>
    <property type="project" value="UniProtKB-KW"/>
</dbReference>
<evidence type="ECO:0000256" key="3">
    <source>
        <dbReference type="ARBA" id="ARBA00012438"/>
    </source>
</evidence>
<dbReference type="Pfam" id="PF00512">
    <property type="entry name" value="HisKA"/>
    <property type="match status" value="1"/>
</dbReference>
<feature type="domain" description="Histidine kinase" evidence="12">
    <location>
        <begin position="269"/>
        <end position="432"/>
    </location>
</feature>
<dbReference type="Gene3D" id="3.30.565.10">
    <property type="entry name" value="Histidine kinase-like ATPase, C-terminal domain"/>
    <property type="match status" value="1"/>
</dbReference>
<dbReference type="Proteomes" id="UP000627166">
    <property type="component" value="Unassembled WGS sequence"/>
</dbReference>
<proteinExistence type="predicted"/>